<dbReference type="InterPro" id="IPR007627">
    <property type="entry name" value="RNA_pol_sigma70_r2"/>
</dbReference>
<dbReference type="InterPro" id="IPR036388">
    <property type="entry name" value="WH-like_DNA-bd_sf"/>
</dbReference>
<dbReference type="AlphaFoldDB" id="A0A3S9VX66"/>
<keyword evidence="2" id="KW-0805">Transcription regulation</keyword>
<dbReference type="EMBL" id="CP032819">
    <property type="protein sequence ID" value="AZS31122.1"/>
    <property type="molecule type" value="Genomic_DNA"/>
</dbReference>
<evidence type="ECO:0000256" key="3">
    <source>
        <dbReference type="ARBA" id="ARBA00023082"/>
    </source>
</evidence>
<dbReference type="GO" id="GO:0003677">
    <property type="term" value="F:DNA binding"/>
    <property type="evidence" value="ECO:0007669"/>
    <property type="project" value="InterPro"/>
</dbReference>
<evidence type="ECO:0000256" key="1">
    <source>
        <dbReference type="ARBA" id="ARBA00010641"/>
    </source>
</evidence>
<accession>A0A3S9VX66</accession>
<dbReference type="Pfam" id="PF04542">
    <property type="entry name" value="Sigma70_r2"/>
    <property type="match status" value="1"/>
</dbReference>
<keyword evidence="3" id="KW-0731">Sigma factor</keyword>
<keyword evidence="7" id="KW-1185">Reference proteome</keyword>
<dbReference type="GO" id="GO:0016987">
    <property type="term" value="F:sigma factor activity"/>
    <property type="evidence" value="ECO:0007669"/>
    <property type="project" value="UniProtKB-KW"/>
</dbReference>
<feature type="domain" description="HTH luxR-type" evidence="5">
    <location>
        <begin position="125"/>
        <end position="184"/>
    </location>
</feature>
<dbReference type="InterPro" id="IPR014284">
    <property type="entry name" value="RNA_pol_sigma-70_dom"/>
</dbReference>
<evidence type="ECO:0000313" key="6">
    <source>
        <dbReference type="EMBL" id="AZS31122.1"/>
    </source>
</evidence>
<dbReference type="Pfam" id="PF08281">
    <property type="entry name" value="Sigma70_r4_2"/>
    <property type="match status" value="1"/>
</dbReference>
<evidence type="ECO:0000313" key="7">
    <source>
        <dbReference type="Proteomes" id="UP000270673"/>
    </source>
</evidence>
<dbReference type="KEGG" id="buy:D8S85_17230"/>
<dbReference type="InterPro" id="IPR000792">
    <property type="entry name" value="Tscrpt_reg_LuxR_C"/>
</dbReference>
<sequence length="194" mass="23072">MVVEKIQIETSEIDLKDAQIFKAIFNMFYPRAYAFTLKLLRDEVVSADITQEAFLYMWEKAYRFPDLISFKSYLYSCLKNKTLNYIRDHRVERNMKELEDVFVDDVSIDHLVIEHELKARILEEINKLSDVKREIMLLRMKGYSYDEISEELSLSINTIKTHKKQAYKDLKIHLSDYKQCLLVLVSLFVACFCN</sequence>
<dbReference type="Proteomes" id="UP000270673">
    <property type="component" value="Chromosome"/>
</dbReference>
<dbReference type="PRINTS" id="PR00038">
    <property type="entry name" value="HTHLUXR"/>
</dbReference>
<dbReference type="Gene3D" id="1.10.1740.10">
    <property type="match status" value="1"/>
</dbReference>
<dbReference type="InterPro" id="IPR013324">
    <property type="entry name" value="RNA_pol_sigma_r3/r4-like"/>
</dbReference>
<comment type="similarity">
    <text evidence="1">Belongs to the sigma-70 factor family. ECF subfamily.</text>
</comment>
<dbReference type="InterPro" id="IPR013325">
    <property type="entry name" value="RNA_pol_sigma_r2"/>
</dbReference>
<dbReference type="InterPro" id="IPR013249">
    <property type="entry name" value="RNA_pol_sigma70_r4_t2"/>
</dbReference>
<dbReference type="PANTHER" id="PTHR43133:SF46">
    <property type="entry name" value="RNA POLYMERASE SIGMA-70 FACTOR ECF SUBFAMILY"/>
    <property type="match status" value="1"/>
</dbReference>
<evidence type="ECO:0000256" key="2">
    <source>
        <dbReference type="ARBA" id="ARBA00023015"/>
    </source>
</evidence>
<reference evidence="6 7" key="1">
    <citation type="submission" date="2018-10" db="EMBL/GenBank/DDBJ databases">
        <title>Butyricimonas faecalis sp. nov., isolated from human faeces and emended description of the genus Butyricimonas.</title>
        <authorList>
            <person name="Le Roy T."/>
            <person name="Van der Smissen P."/>
            <person name="Paquot A."/>
            <person name="Delzenne N."/>
            <person name="Muccioli G."/>
            <person name="Collet J.-F."/>
            <person name="Cani P.D."/>
        </authorList>
    </citation>
    <scope>NUCLEOTIDE SEQUENCE [LARGE SCALE GENOMIC DNA]</scope>
    <source>
        <strain evidence="6 7">H184</strain>
    </source>
</reference>
<dbReference type="InterPro" id="IPR039425">
    <property type="entry name" value="RNA_pol_sigma-70-like"/>
</dbReference>
<name>A0A3S9VX66_9BACT</name>
<dbReference type="SMART" id="SM00421">
    <property type="entry name" value="HTH_LUXR"/>
    <property type="match status" value="1"/>
</dbReference>
<dbReference type="GO" id="GO:0006352">
    <property type="term" value="P:DNA-templated transcription initiation"/>
    <property type="evidence" value="ECO:0007669"/>
    <property type="project" value="InterPro"/>
</dbReference>
<protein>
    <submittedName>
        <fullName evidence="6">Sigma-70 family RNA polymerase sigma factor</fullName>
    </submittedName>
</protein>
<keyword evidence="4" id="KW-0804">Transcription</keyword>
<dbReference type="Gene3D" id="1.10.10.10">
    <property type="entry name" value="Winged helix-like DNA-binding domain superfamily/Winged helix DNA-binding domain"/>
    <property type="match status" value="1"/>
</dbReference>
<dbReference type="OrthoDB" id="9798255at2"/>
<proteinExistence type="inferred from homology"/>
<evidence type="ECO:0000259" key="5">
    <source>
        <dbReference type="SMART" id="SM00421"/>
    </source>
</evidence>
<dbReference type="NCBIfam" id="TIGR02937">
    <property type="entry name" value="sigma70-ECF"/>
    <property type="match status" value="1"/>
</dbReference>
<dbReference type="RefSeq" id="WP_106481519.1">
    <property type="nucleotide sequence ID" value="NZ_CP032819.1"/>
</dbReference>
<evidence type="ECO:0000256" key="4">
    <source>
        <dbReference type="ARBA" id="ARBA00023163"/>
    </source>
</evidence>
<gene>
    <name evidence="6" type="ORF">D8S85_17230</name>
</gene>
<dbReference type="PANTHER" id="PTHR43133">
    <property type="entry name" value="RNA POLYMERASE ECF-TYPE SIGMA FACTO"/>
    <property type="match status" value="1"/>
</dbReference>
<dbReference type="SUPFAM" id="SSF88946">
    <property type="entry name" value="Sigma2 domain of RNA polymerase sigma factors"/>
    <property type="match status" value="1"/>
</dbReference>
<organism evidence="6 7">
    <name type="scientific">Butyricimonas faecalis</name>
    <dbReference type="NCBI Taxonomy" id="2093856"/>
    <lineage>
        <taxon>Bacteria</taxon>
        <taxon>Pseudomonadati</taxon>
        <taxon>Bacteroidota</taxon>
        <taxon>Bacteroidia</taxon>
        <taxon>Bacteroidales</taxon>
        <taxon>Odoribacteraceae</taxon>
        <taxon>Butyricimonas</taxon>
    </lineage>
</organism>
<dbReference type="SUPFAM" id="SSF88659">
    <property type="entry name" value="Sigma3 and sigma4 domains of RNA polymerase sigma factors"/>
    <property type="match status" value="1"/>
</dbReference>